<dbReference type="InterPro" id="IPR042099">
    <property type="entry name" value="ANL_N_sf"/>
</dbReference>
<evidence type="ECO:0000256" key="4">
    <source>
        <dbReference type="ARBA" id="ARBA00022603"/>
    </source>
</evidence>
<dbReference type="KEGG" id="mbrn:26243868"/>
<dbReference type="PROSITE" id="PS00455">
    <property type="entry name" value="AMP_BINDING"/>
    <property type="match status" value="1"/>
</dbReference>
<keyword evidence="8" id="KW-0511">Multifunctional enzyme</keyword>
<evidence type="ECO:0000256" key="7">
    <source>
        <dbReference type="ARBA" id="ARBA00023002"/>
    </source>
</evidence>
<dbReference type="Pfam" id="PF02801">
    <property type="entry name" value="Ketoacyl-synt_C"/>
    <property type="match status" value="1"/>
</dbReference>
<dbReference type="Pfam" id="PF07993">
    <property type="entry name" value="NAD_binding_4"/>
    <property type="match status" value="1"/>
</dbReference>
<keyword evidence="4" id="KW-0489">Methyltransferase</keyword>
<protein>
    <submittedName>
        <fullName evidence="16">PKS-NRPS hybrid synthetase psoA</fullName>
    </submittedName>
</protein>
<dbReference type="Gene3D" id="3.30.300.30">
    <property type="match status" value="1"/>
</dbReference>
<evidence type="ECO:0000259" key="15">
    <source>
        <dbReference type="PROSITE" id="PS52019"/>
    </source>
</evidence>
<dbReference type="Pfam" id="PF00698">
    <property type="entry name" value="Acyl_transf_1"/>
    <property type="match status" value="1"/>
</dbReference>
<evidence type="ECO:0000256" key="6">
    <source>
        <dbReference type="ARBA" id="ARBA00022737"/>
    </source>
</evidence>
<dbReference type="InterPro" id="IPR014043">
    <property type="entry name" value="Acyl_transferase_dom"/>
</dbReference>
<dbReference type="InterPro" id="IPR001227">
    <property type="entry name" value="Ac_transferase_dom_sf"/>
</dbReference>
<dbReference type="GO" id="GO:0016491">
    <property type="term" value="F:oxidoreductase activity"/>
    <property type="evidence" value="ECO:0007669"/>
    <property type="project" value="UniProtKB-KW"/>
</dbReference>
<dbReference type="Gene3D" id="1.10.1200.10">
    <property type="entry name" value="ACP-like"/>
    <property type="match status" value="2"/>
</dbReference>
<dbReference type="SUPFAM" id="SSF56801">
    <property type="entry name" value="Acetyl-CoA synthetase-like"/>
    <property type="match status" value="1"/>
</dbReference>
<dbReference type="InterPro" id="IPR020806">
    <property type="entry name" value="PKS_PP-bd"/>
</dbReference>
<dbReference type="InterPro" id="IPR049551">
    <property type="entry name" value="PKS_DH_C"/>
</dbReference>
<feature type="domain" description="PKS/mFAS DH" evidence="15">
    <location>
        <begin position="968"/>
        <end position="1279"/>
    </location>
</feature>
<feature type="domain" description="Carrier" evidence="13">
    <location>
        <begin position="2421"/>
        <end position="2498"/>
    </location>
</feature>
<dbReference type="InterPro" id="IPR036736">
    <property type="entry name" value="ACP-like_sf"/>
</dbReference>
<evidence type="ECO:0000256" key="9">
    <source>
        <dbReference type="ARBA" id="ARBA00029443"/>
    </source>
</evidence>
<dbReference type="SUPFAM" id="SSF52151">
    <property type="entry name" value="FabD/lysophospholipase-like"/>
    <property type="match status" value="1"/>
</dbReference>
<dbReference type="Gene3D" id="3.40.50.150">
    <property type="entry name" value="Vaccinia Virus protein VP39"/>
    <property type="match status" value="1"/>
</dbReference>
<dbReference type="InterPro" id="IPR049552">
    <property type="entry name" value="PKS_DH_N"/>
</dbReference>
<gene>
    <name evidence="16" type="primary">NRPS14</name>
    <name evidence="16" type="ORF">G6M90_00g031280</name>
</gene>
<dbReference type="SUPFAM" id="SSF53901">
    <property type="entry name" value="Thiolase-like"/>
    <property type="match status" value="1"/>
</dbReference>
<dbReference type="GO" id="GO:0005737">
    <property type="term" value="C:cytoplasm"/>
    <property type="evidence" value="ECO:0007669"/>
    <property type="project" value="TreeGrafter"/>
</dbReference>
<dbReference type="NCBIfam" id="TIGR01733">
    <property type="entry name" value="AA-adenyl-dom"/>
    <property type="match status" value="1"/>
</dbReference>
<dbReference type="InterPro" id="IPR014031">
    <property type="entry name" value="Ketoacyl_synth_C"/>
</dbReference>
<feature type="region of interest" description="N-terminal hotdog fold" evidence="11">
    <location>
        <begin position="968"/>
        <end position="1104"/>
    </location>
</feature>
<dbReference type="PROSITE" id="PS50075">
    <property type="entry name" value="CARRIER"/>
    <property type="match status" value="2"/>
</dbReference>
<dbReference type="InterPro" id="IPR016036">
    <property type="entry name" value="Malonyl_transacylase_ACP-bd"/>
</dbReference>
<keyword evidence="2" id="KW-0597">Phosphoprotein</keyword>
<dbReference type="GO" id="GO:0030639">
    <property type="term" value="P:polyketide biosynthetic process"/>
    <property type="evidence" value="ECO:0007669"/>
    <property type="project" value="UniProtKB-ARBA"/>
</dbReference>
<dbReference type="GO" id="GO:0006633">
    <property type="term" value="P:fatty acid biosynthetic process"/>
    <property type="evidence" value="ECO:0007669"/>
    <property type="project" value="InterPro"/>
</dbReference>
<comment type="similarity">
    <text evidence="10">Belongs to the NRP synthetase family.</text>
</comment>
<evidence type="ECO:0000256" key="2">
    <source>
        <dbReference type="ARBA" id="ARBA00022553"/>
    </source>
</evidence>
<organism evidence="16 17">
    <name type="scientific">Metarhizium brunneum</name>
    <dbReference type="NCBI Taxonomy" id="500148"/>
    <lineage>
        <taxon>Eukaryota</taxon>
        <taxon>Fungi</taxon>
        <taxon>Dikarya</taxon>
        <taxon>Ascomycota</taxon>
        <taxon>Pezizomycotina</taxon>
        <taxon>Sordariomycetes</taxon>
        <taxon>Hypocreomycetidae</taxon>
        <taxon>Hypocreales</taxon>
        <taxon>Clavicipitaceae</taxon>
        <taxon>Metarhizium</taxon>
    </lineage>
</organism>
<dbReference type="FunFam" id="3.40.47.10:FF:000019">
    <property type="entry name" value="Polyketide synthase type I"/>
    <property type="match status" value="1"/>
</dbReference>
<dbReference type="Pfam" id="PF14765">
    <property type="entry name" value="PS-DH"/>
    <property type="match status" value="1"/>
</dbReference>
<dbReference type="Proteomes" id="UP000510686">
    <property type="component" value="Chromosome 2"/>
</dbReference>
<dbReference type="InterPro" id="IPR020841">
    <property type="entry name" value="PKS_Beta-ketoAc_synthase_dom"/>
</dbReference>
<dbReference type="InterPro" id="IPR016039">
    <property type="entry name" value="Thiolase-like"/>
</dbReference>
<dbReference type="CDD" id="cd02440">
    <property type="entry name" value="AdoMet_MTases"/>
    <property type="match status" value="1"/>
</dbReference>
<dbReference type="SMART" id="SM00823">
    <property type="entry name" value="PKS_PP"/>
    <property type="match status" value="2"/>
</dbReference>
<sequence>MAYTHSPKEPIAIIGSGCRFPGDATSPSKLWDLLRSPRDLTKPIPAESRFNAEGFYHPKGKRHGASNVTKSYFIEEDPRFFDSGFFSIAPREAEAIDPQQRLLLETVYEAMENAGLTLQGLRGSQTSAYVGAMSADYTDTQMRDLENLSQYMITGTSRALLSNRLSYFFDWKGPSISVDTACSSSLAAVHLGVQSLRNGECTTSCVAGSNLILGPDAYLAATSLHLLSPSGRSQMWDKGADGYARGEGVCAFFMKTLSQALRDGDRIDALIRESCINQDGRTKGITLPSAEAQAALIRTTYRNAGLDILRNEDRPQYVEAHGTGTQAGDPREASAISQTFFPPDQELGNKPNIVVGSVKTIIGHTEGCAGIAGLLKVLLAMRHKTIPPNQHLRHLNPSVEPFYKNLGIPTTLLDWPHVPFDHPLRASINGFGSGGTNCHAIMESYVPEIHDHGPWGRPEALRNVQASPLPDVDFTPTPLIFSAASESALVAMLEKYARYLENTDVPIQRLAKTLYSHRSTLGVRVIFPTTSRLELLEEIKKKLSKVRDSPGTEIGTRSSVIEFDENRRPRILGIFTGQGAQWPGMGQTLMKRCALFRTTIENMEQALALLPDPPEWSLKKEIMAPPAESRLGEAEISLPVCAAVQVGLVRLLSQAGISFHSVVGHSGGEIGAAYAAGKISENDAVIIAYYRGVYAKLAIGADGKKGAMIAVGFGYEEGLNFCSNPKMKDRLTIAASNSPKSITLSGNEDAVIEAKEMLDNEGLFNRVLKLDTAYHSSHMYPCAAPYLAALQRCDIKVGKSSATTAWVSSVYEDNRTITDDQDADMKAIYWKDNLIGRVLFSQALECALDDDRGAFDLALEVGPHPALRGPSLETIRSKLGSEIPYAGVLDRKSDDVTALSRALGFVWTHLGSDCVNFDDYSSAFDERNSHIDKTPLANLPTYPWDHKSILWRESRLNRQVRHRSDRPHELLGNRTPDDTEYEPRWRNFFKLEEMPWLRDHCIQNQIIVPAATYCVMALEAARFLGRGKHVVNIELSNIAILRPIVLDESSGGTETLLSLRSDLDSNKGKSDVIHAEFSLSAGTVEDGHLRTAASGEIRVFLANDGADYSTFFPLRSEKTQSELLPVNVNRFYESLSQMGLGYTGPFRAMTSMRRQMDTASSVVEIDEDVGRSIPVHPTWLDVCFQTFLAAFAAPRDASLWTAFMPTTIGRMAFSPATRATPNGPASMTVDAQLTELTPAFQAKLPTITGDMSIYNSKTGRLEVHIEDFTMSSFLPATEKDDRRLYLKTVWRPDILSRATFEAQQQIDSLHELKVIDACEKVVRFYLSKLRREKSFPEIVKTIPGLLGVVEAATASTVSEPTEPELASILQEFGHHIDMTLVTTIGEQLLQNSGLSPVPAEAPSSLGDLVSRWHHEGLGFTQVHQHIGSAAKQISHRYTNLRVLQVGPSSASLVRALCQGLEHALDSYTIVDGSEHIVEEIRAGLVSNKLRVDAKVLDVEAGLGEGNDAFAAGSFDLIITHKAFRKQAAALRTVRDLLRPGGFLVMMAATGPQLRFPFFMLSAPAPVNDDQGSIQPQLLNSTRDEIHSILQKSGFSGVDSMALDNVEAKHTFSVVVSQAIDDDVNFLRTPLAWTSPITTSGKILVLGGSSLKVTNIIRIVQSHLSRVWSGEIVTVESLSGLLSQEVEEAEAVLSITELDQPILERLNAPNFQNLQMLLDKSKALLWITQGASESPYQSATIGLGRSFMSENPQKALQFLDLDTVTGNEAVLAESLLRLIASAVKTTDASKGGSRLWMIEPELSLDKGTLLIPRLVPDKKRNDRLNSLKRKVETQALVGTRAVTLVPSLHNAGQVAYTAEETLNHRSEPASDQVSLRVEYCSADPVLPNHHGDNLFCCVGRTQDEERFLALSASNSSAITVPRAWTIRLSDDKLKESAILSVLFHALHRIKARVIEASMPLGYITLLYETDAHLASSIDGPENLSGKEYALISYKGHSNGDCPRNGIYIEPHMSRKAMASLIPSKSRLLIHPGHRSDRRQLQAIQQALPKNTAVVAFQDLDSDRLITHDVLLGALDSLPPSPTATFDSTQVVKASSLVMDGINSHSSVVVVDWTGDQVITLTQRPVNPQHLLSPNKTYLLVGLSGQIGQSMCRWLVTNGARHVVVTSRNPDKEGLWKDELQRQGANIAIEAANVTNKQELVDLRTRILSTMPPIGGVANGAMVLSDKLFADMSYDSFQKVLSPKVEGSKNLDEIFSGDDLDFFILFSSISAVTGQRSQANYAAANNFMVGLASQRRARQLPASVIDIGMVIGIGVIQRTEDDEGISAMETALRKLDYMPVSERDLHHLLAEAILVGKSDECPEIVTGLETFNTASGNQPFWHRNPRFSHLKTDVGSTQAGQGSTNSVQRTLKEKLADARGPNDALQTMEEALVAYLGSSLKLSLESIFTDVPLIDLGIDSLVAVEIRNWIFSEAGHDVPVLKILGGSSIKQICTDVVSSLSFEAQPAKAPESQAQAVPLPSSRDWNKPSTETNSSDDTSSSSKSSDLTPQPGSYAASRLSSASPDITLDAVEGKSSRPIPFRTESLSLGQSRLYFLSQYLDDNITLNCTASYALSGKLDVSKFEKSILAVIQSHEMLRTTFYLDEQDAKPVQGIIEKSPFKMTIISGNSDMEYVKSELDRTRNYQYNLEMGDTFIATLLSHSADSHTVIFGYHHIIMDGVSWQIFQQDLAKFYNHPSLISSPKSLPAQYVDFTVKQQRDIAGGAYAHRLKFFQDCFREPVSPLPLFPFAKVSTRRSLTRHAVRDVALHINPETLNAVKKASQASRATSFHFFLSAFQVLLHRLLSTEQMCIGVVDANRSEQAFSGTIGFFLETIPVLFQVDGDQRFSNVLQTTRSKAYAALAQTGVPTEEILRACNIPASTTETPLFQVVFNYRMGASRTSQMQGLDMKFSHYTDAKSPFDVVVSVDELNDGTAMVTFSLQDYLYDEEGAELLAKTYKHLLEALANDPHRPVGSIPVFDTTLIEQAVALGTGPKIELAPSSAGTLSKMINTWTSKDPNSLAVKDVNGNTKTYFQLSERANGISAELISDETVSLSPICVLLEPGTDTIATILGILRAGAAYVPLDVRSTNERLSDILEESGSTILLHHRATEQRAGELQRLSKNSQRIRLFSIDSIPQNTTERVEDLSTTDGLAMILYTSGSTGKPKGIPLTNDNIRTTILGVSKRVPLGREVVLQQSGQGFDAAIFQIFIALANGGTVIMGDNRAEPAELAALMAREGVTCSVFIVSEMQSMLKYGYDELRTCSSWRIAMVAGEVFTINLLDQFRNLNRPDLRIINAYGPTEASICSSMHEVLPSDIRTDYSSIPIGKPIANYGTYIVDEECRPVPIGWPGEIAISGPGVADGYLHLPQLTERKFKRRAFHKQTSGYDRLYLTGDKGRMLCDGSIVMSGRVDGDDQVKIRGMRVQLDDVSRVLVQASGGNLVDAAVLLQGNDATTQRLIAYVVFSGTSHIDDKPTYLHKLNQELPIPPYMRPVMTIPLDILPVTERGKLDSRKLAALPLPEVSPNTCHQMTEYEARLRDVWTTVLGDISLSVPIQRDSDFFSVGGNSLLLLRLKSEIRRVFAVDIPLSDLFQYSTLELFAARLTGNSQLDHINWDRETEPDDAICQSTPSAKTPRAPSHKTEGISVLLTGSTGFLGTAILRQLVTLPQVVRVHCAAIRDDGRDKPRQLGVDSPKIVRYSGDLALPHLGLSPEQMAQICNDIDVIIHNGAEVSHMKNYRSLRAANFLSTIELAHMAVRLNIPMHYVSTGGVARLSGAAVQTESSLAAFYPPSDGSDGYVASKWASEVFLEKLHSRMQGQTWIHRPSSITGNDMPTLDIVHNLLRFSASMKAVPDLAGSTGSFDFIHVDTVSKNIANCAVSSTGGDGREPPNHLTFVHQSGEEIVPVNQLKEHMEAAEASPFRVLPLREWVVGAMEEGLDEVVGSFLLGSGDRIRVPLLQRGDCP</sequence>
<evidence type="ECO:0000256" key="11">
    <source>
        <dbReference type="PROSITE-ProRule" id="PRU01363"/>
    </source>
</evidence>
<dbReference type="InterPro" id="IPR009081">
    <property type="entry name" value="PP-bd_ACP"/>
</dbReference>
<dbReference type="InterPro" id="IPR020807">
    <property type="entry name" value="PKS_DH"/>
</dbReference>
<dbReference type="InterPro" id="IPR013120">
    <property type="entry name" value="FAR_NAD-bd"/>
</dbReference>
<dbReference type="CDD" id="cd19532">
    <property type="entry name" value="C_PKS-NRPS"/>
    <property type="match status" value="1"/>
</dbReference>
<evidence type="ECO:0000313" key="17">
    <source>
        <dbReference type="Proteomes" id="UP000510686"/>
    </source>
</evidence>
<dbReference type="Gene3D" id="3.30.559.30">
    <property type="entry name" value="Nonribosomal peptide synthetase, condensation domain"/>
    <property type="match status" value="1"/>
</dbReference>
<dbReference type="RefSeq" id="XP_065986317.1">
    <property type="nucleotide sequence ID" value="XM_066130084.1"/>
</dbReference>
<dbReference type="InterPro" id="IPR056501">
    <property type="entry name" value="NAD-bd_HRPKS_sdrA"/>
</dbReference>
<keyword evidence="5" id="KW-0808">Transferase</keyword>
<dbReference type="GO" id="GO:0004315">
    <property type="term" value="F:3-oxoacyl-[acyl-carrier-protein] synthase activity"/>
    <property type="evidence" value="ECO:0007669"/>
    <property type="project" value="InterPro"/>
</dbReference>
<dbReference type="Pfam" id="PF00109">
    <property type="entry name" value="ketoacyl-synt"/>
    <property type="match status" value="1"/>
</dbReference>
<evidence type="ECO:0000259" key="13">
    <source>
        <dbReference type="PROSITE" id="PS50075"/>
    </source>
</evidence>
<keyword evidence="7" id="KW-0560">Oxidoreductase</keyword>
<dbReference type="SMART" id="SM00826">
    <property type="entry name" value="PKS_DH"/>
    <property type="match status" value="1"/>
</dbReference>
<dbReference type="InterPro" id="IPR013968">
    <property type="entry name" value="PKS_KR"/>
</dbReference>
<feature type="region of interest" description="Disordered" evidence="12">
    <location>
        <begin position="2505"/>
        <end position="2559"/>
    </location>
</feature>
<dbReference type="InterPro" id="IPR016035">
    <property type="entry name" value="Acyl_Trfase/lysoPLipase"/>
</dbReference>
<dbReference type="PROSITE" id="PS00012">
    <property type="entry name" value="PHOSPHOPANTETHEINE"/>
    <property type="match status" value="1"/>
</dbReference>
<dbReference type="InterPro" id="IPR029063">
    <property type="entry name" value="SAM-dependent_MTases_sf"/>
</dbReference>
<dbReference type="SUPFAM" id="SSF55048">
    <property type="entry name" value="Probable ACP-binding domain of malonyl-CoA ACP transacylase"/>
    <property type="match status" value="1"/>
</dbReference>
<dbReference type="GO" id="GO:0008168">
    <property type="term" value="F:methyltransferase activity"/>
    <property type="evidence" value="ECO:0007669"/>
    <property type="project" value="UniProtKB-KW"/>
</dbReference>
<dbReference type="CDD" id="cd00833">
    <property type="entry name" value="PKS"/>
    <property type="match status" value="1"/>
</dbReference>
<dbReference type="InterPro" id="IPR057326">
    <property type="entry name" value="KR_dom"/>
</dbReference>
<feature type="compositionally biased region" description="Low complexity" evidence="12">
    <location>
        <begin position="2527"/>
        <end position="2544"/>
    </location>
</feature>
<dbReference type="Gene3D" id="3.40.366.10">
    <property type="entry name" value="Malonyl-Coenzyme A Acyl Carrier Protein, domain 2"/>
    <property type="match status" value="1"/>
</dbReference>
<dbReference type="SMART" id="SM00827">
    <property type="entry name" value="PKS_AT"/>
    <property type="match status" value="1"/>
</dbReference>
<dbReference type="EMBL" id="CP058933">
    <property type="protein sequence ID" value="QLI67203.1"/>
    <property type="molecule type" value="Genomic_DNA"/>
</dbReference>
<evidence type="ECO:0000256" key="12">
    <source>
        <dbReference type="SAM" id="MobiDB-lite"/>
    </source>
</evidence>
<dbReference type="SMART" id="SM00825">
    <property type="entry name" value="PKS_KS"/>
    <property type="match status" value="1"/>
</dbReference>
<dbReference type="GO" id="GO:0031177">
    <property type="term" value="F:phosphopantetheine binding"/>
    <property type="evidence" value="ECO:0007669"/>
    <property type="project" value="InterPro"/>
</dbReference>
<dbReference type="Gene3D" id="3.40.50.720">
    <property type="entry name" value="NAD(P)-binding Rossmann-like Domain"/>
    <property type="match status" value="3"/>
</dbReference>
<dbReference type="Pfam" id="PF21089">
    <property type="entry name" value="PKS_DH_N"/>
    <property type="match status" value="1"/>
</dbReference>
<feature type="active site" description="Proton acceptor; for dehydratase activity" evidence="11">
    <location>
        <position position="1000"/>
    </location>
</feature>
<accession>A0A7D5Z015</accession>
<dbReference type="GO" id="GO:0032259">
    <property type="term" value="P:methylation"/>
    <property type="evidence" value="ECO:0007669"/>
    <property type="project" value="UniProtKB-KW"/>
</dbReference>
<dbReference type="Gene3D" id="3.30.70.3290">
    <property type="match status" value="1"/>
</dbReference>
<dbReference type="InterPro" id="IPR049900">
    <property type="entry name" value="PKS_mFAS_DH"/>
</dbReference>
<dbReference type="InterPro" id="IPR000873">
    <property type="entry name" value="AMP-dep_synth/lig_dom"/>
</dbReference>
<proteinExistence type="inferred from homology"/>
<feature type="domain" description="Carrier" evidence="13">
    <location>
        <begin position="3570"/>
        <end position="3646"/>
    </location>
</feature>
<dbReference type="InterPro" id="IPR006162">
    <property type="entry name" value="Ppantetheine_attach_site"/>
</dbReference>
<dbReference type="InterPro" id="IPR036291">
    <property type="entry name" value="NAD(P)-bd_dom_sf"/>
</dbReference>
<dbReference type="Pfam" id="PF00501">
    <property type="entry name" value="AMP-binding"/>
    <property type="match status" value="1"/>
</dbReference>
<dbReference type="SUPFAM" id="SSF53335">
    <property type="entry name" value="S-adenosyl-L-methionine-dependent methyltransferases"/>
    <property type="match status" value="1"/>
</dbReference>
<dbReference type="SUPFAM" id="SSF47336">
    <property type="entry name" value="ACP-like"/>
    <property type="match status" value="2"/>
</dbReference>
<dbReference type="InterPro" id="IPR020845">
    <property type="entry name" value="AMP-binding_CS"/>
</dbReference>
<dbReference type="PROSITE" id="PS52019">
    <property type="entry name" value="PKS_MFAS_DH"/>
    <property type="match status" value="1"/>
</dbReference>
<dbReference type="GO" id="GO:0016874">
    <property type="term" value="F:ligase activity"/>
    <property type="evidence" value="ECO:0007669"/>
    <property type="project" value="UniProtKB-KW"/>
</dbReference>
<dbReference type="Pfam" id="PF00550">
    <property type="entry name" value="PP-binding"/>
    <property type="match status" value="1"/>
</dbReference>
<evidence type="ECO:0000256" key="5">
    <source>
        <dbReference type="ARBA" id="ARBA00022679"/>
    </source>
</evidence>
<dbReference type="Pfam" id="PF23114">
    <property type="entry name" value="NAD-bd_HRPKS_sdrA"/>
    <property type="match status" value="1"/>
</dbReference>
<evidence type="ECO:0000259" key="14">
    <source>
        <dbReference type="PROSITE" id="PS52004"/>
    </source>
</evidence>
<dbReference type="SUPFAM" id="SSF51735">
    <property type="entry name" value="NAD(P)-binding Rossmann-fold domains"/>
    <property type="match status" value="3"/>
</dbReference>
<dbReference type="PROSITE" id="PS52004">
    <property type="entry name" value="KS3_2"/>
    <property type="match status" value="1"/>
</dbReference>
<dbReference type="InterPro" id="IPR050091">
    <property type="entry name" value="PKS_NRPS_Biosynth_Enz"/>
</dbReference>
<dbReference type="SMART" id="SM00822">
    <property type="entry name" value="PKS_KR"/>
    <property type="match status" value="1"/>
</dbReference>
<evidence type="ECO:0000256" key="8">
    <source>
        <dbReference type="ARBA" id="ARBA00023268"/>
    </source>
</evidence>
<evidence type="ECO:0000256" key="10">
    <source>
        <dbReference type="ARBA" id="ARBA00029454"/>
    </source>
</evidence>
<evidence type="ECO:0000256" key="1">
    <source>
        <dbReference type="ARBA" id="ARBA00022450"/>
    </source>
</evidence>
<dbReference type="Pfam" id="PF08659">
    <property type="entry name" value="KR"/>
    <property type="match status" value="1"/>
</dbReference>
<feature type="domain" description="Ketosynthase family 3 (KS3)" evidence="14">
    <location>
        <begin position="8"/>
        <end position="444"/>
    </location>
</feature>
<evidence type="ECO:0000256" key="3">
    <source>
        <dbReference type="ARBA" id="ARBA00022598"/>
    </source>
</evidence>
<comment type="similarity">
    <text evidence="9">In the C-terminal section; belongs to the NRP synthetase family.</text>
</comment>
<feature type="region of interest" description="C-terminal hotdog fold" evidence="11">
    <location>
        <begin position="1123"/>
        <end position="1279"/>
    </location>
</feature>
<keyword evidence="6" id="KW-0677">Repeat</keyword>
<dbReference type="Gene3D" id="3.40.50.12780">
    <property type="entry name" value="N-terminal domain of ligase-like"/>
    <property type="match status" value="1"/>
</dbReference>
<dbReference type="InterPro" id="IPR023213">
    <property type="entry name" value="CAT-like_dom_sf"/>
</dbReference>
<dbReference type="Gene3D" id="3.40.47.10">
    <property type="match status" value="1"/>
</dbReference>
<dbReference type="Gene3D" id="3.10.129.110">
    <property type="entry name" value="Polyketide synthase dehydratase"/>
    <property type="match status" value="1"/>
</dbReference>
<dbReference type="GO" id="GO:0005886">
    <property type="term" value="C:plasma membrane"/>
    <property type="evidence" value="ECO:0007669"/>
    <property type="project" value="TreeGrafter"/>
</dbReference>
<dbReference type="InterPro" id="IPR018201">
    <property type="entry name" value="Ketoacyl_synth_AS"/>
</dbReference>
<dbReference type="PROSITE" id="PS00606">
    <property type="entry name" value="KS3_1"/>
    <property type="match status" value="1"/>
</dbReference>
<dbReference type="Pfam" id="PF23297">
    <property type="entry name" value="ACP_SdgA_C"/>
    <property type="match status" value="1"/>
</dbReference>
<keyword evidence="3" id="KW-0436">Ligase</keyword>
<feature type="active site" description="Proton donor; for dehydratase activity" evidence="11">
    <location>
        <position position="1181"/>
    </location>
</feature>
<dbReference type="InterPro" id="IPR010071">
    <property type="entry name" value="AA_adenyl_dom"/>
</dbReference>
<dbReference type="InterPro" id="IPR042104">
    <property type="entry name" value="PKS_dehydratase_sf"/>
</dbReference>
<dbReference type="PANTHER" id="PTHR43775:SF20">
    <property type="entry name" value="HYBRID PKS-NRPS SYNTHETASE APDA"/>
    <property type="match status" value="1"/>
</dbReference>
<dbReference type="SUPFAM" id="SSF52777">
    <property type="entry name" value="CoA-dependent acyltransferases"/>
    <property type="match status" value="2"/>
</dbReference>
<dbReference type="InterPro" id="IPR045851">
    <property type="entry name" value="AMP-bd_C_sf"/>
</dbReference>
<keyword evidence="17" id="KW-1185">Reference proteome</keyword>
<reference evidence="16 17" key="1">
    <citation type="submission" date="2020-07" db="EMBL/GenBank/DDBJ databases">
        <title>Telomere length de novo assembly of all 7 chromosomes of the fungus, Metarhizium brunneum, using a novel assembly pipeline.</title>
        <authorList>
            <person name="Saud z."/>
            <person name="Kortsinoglou A."/>
            <person name="Kouvelis V.N."/>
            <person name="Butt T.M."/>
        </authorList>
    </citation>
    <scope>NUCLEOTIDE SEQUENCE [LARGE SCALE GENOMIC DNA]</scope>
    <source>
        <strain evidence="16 17">4556</strain>
    </source>
</reference>
<dbReference type="Gene3D" id="3.30.559.10">
    <property type="entry name" value="Chloramphenicol acetyltransferase-like domain"/>
    <property type="match status" value="1"/>
</dbReference>
<evidence type="ECO:0000313" key="16">
    <source>
        <dbReference type="EMBL" id="QLI67203.1"/>
    </source>
</evidence>
<dbReference type="InterPro" id="IPR001242">
    <property type="entry name" value="Condensation_dom"/>
</dbReference>
<keyword evidence="1" id="KW-0596">Phosphopantetheine</keyword>
<dbReference type="PANTHER" id="PTHR43775">
    <property type="entry name" value="FATTY ACID SYNTHASE"/>
    <property type="match status" value="1"/>
</dbReference>
<dbReference type="InterPro" id="IPR014030">
    <property type="entry name" value="Ketoacyl_synth_N"/>
</dbReference>
<dbReference type="Pfam" id="PF00668">
    <property type="entry name" value="Condensation"/>
    <property type="match status" value="1"/>
</dbReference>
<dbReference type="CDD" id="cd05930">
    <property type="entry name" value="A_NRPS"/>
    <property type="match status" value="1"/>
</dbReference>
<dbReference type="GeneID" id="26243868"/>
<dbReference type="GO" id="GO:0004312">
    <property type="term" value="F:fatty acid synthase activity"/>
    <property type="evidence" value="ECO:0007669"/>
    <property type="project" value="TreeGrafter"/>
</dbReference>
<name>A0A7D5Z015_9HYPO</name>
<dbReference type="OrthoDB" id="329835at2759"/>